<sequence length="411" mass="43691">MTKQYRTLAPAKQNHNLFSLFLLTTPARASICESQYFFTNPKTKKMESSMNKMVKVSLAGMAAAAMIAPASIAFAEKTGPEFYGQVNFELTNTDEGGDTNAEWGTNSNYSRLGVKGTNTLDNGLQAFYQIESSVDYNVGVLSGRDTFVGLRGDFGQVSFGRQAAAYRQMVYTGAFSSGTNDTLGVVRAIDKDTGNDLAPGFSTSGVVAPVSRENGVIRYNNSFDGINFAFSLTPVNVPDSDGVAEGDMNFAFGGSMKPMDELTIALAYENRAGGSGTHVLGTTDNDDQTSIGFKAVYNMAPFTVGLGYEQVSNIGNAKDTDLTKIVIPFKMDLGDGMSFNIAISQSEFDLPSGAPSVDSHMNYTVGFEKALGGNTLLQASYAVSDGTGELSAGSTSRDDISVLAFGVKHSF</sequence>
<keyword evidence="3" id="KW-0813">Transport</keyword>
<evidence type="ECO:0000256" key="10">
    <source>
        <dbReference type="ARBA" id="ARBA00023237"/>
    </source>
</evidence>
<dbReference type="SUPFAM" id="SSF56935">
    <property type="entry name" value="Porins"/>
    <property type="match status" value="1"/>
</dbReference>
<dbReference type="GO" id="GO:0009279">
    <property type="term" value="C:cell outer membrane"/>
    <property type="evidence" value="ECO:0007669"/>
    <property type="project" value="UniProtKB-SubCell"/>
</dbReference>
<comment type="caution">
    <text evidence="13">The sequence shown here is derived from an EMBL/GenBank/DDBJ whole genome shotgun (WGS) entry which is preliminary data.</text>
</comment>
<comment type="subcellular location">
    <subcellularLocation>
        <location evidence="1">Cell outer membrane</location>
        <topology evidence="1">Multi-pass membrane protein</topology>
    </subcellularLocation>
</comment>
<accession>A0A7W8DGW6</accession>
<gene>
    <name evidence="13" type="ORF">HNR37_001184</name>
</gene>
<evidence type="ECO:0000256" key="9">
    <source>
        <dbReference type="ARBA" id="ARBA00023136"/>
    </source>
</evidence>
<evidence type="ECO:0000313" key="14">
    <source>
        <dbReference type="Proteomes" id="UP000528322"/>
    </source>
</evidence>
<feature type="transmembrane region" description="Helical" evidence="11">
    <location>
        <begin position="53"/>
        <end position="75"/>
    </location>
</feature>
<keyword evidence="5 11" id="KW-0812">Transmembrane</keyword>
<feature type="domain" description="Porin" evidence="12">
    <location>
        <begin position="62"/>
        <end position="387"/>
    </location>
</feature>
<proteinExistence type="predicted"/>
<dbReference type="AlphaFoldDB" id="A0A7W8DGW6"/>
<protein>
    <submittedName>
        <fullName evidence="13">Putative porin</fullName>
    </submittedName>
</protein>
<evidence type="ECO:0000256" key="7">
    <source>
        <dbReference type="ARBA" id="ARBA00023065"/>
    </source>
</evidence>
<evidence type="ECO:0000256" key="6">
    <source>
        <dbReference type="ARBA" id="ARBA00022729"/>
    </source>
</evidence>
<evidence type="ECO:0000256" key="5">
    <source>
        <dbReference type="ARBA" id="ARBA00022692"/>
    </source>
</evidence>
<evidence type="ECO:0000256" key="1">
    <source>
        <dbReference type="ARBA" id="ARBA00004571"/>
    </source>
</evidence>
<keyword evidence="9 11" id="KW-0472">Membrane</keyword>
<comment type="subunit">
    <text evidence="2">Homotrimer.</text>
</comment>
<dbReference type="InterPro" id="IPR050298">
    <property type="entry name" value="Gram-neg_bact_OMP"/>
</dbReference>
<dbReference type="GO" id="GO:0046930">
    <property type="term" value="C:pore complex"/>
    <property type="evidence" value="ECO:0007669"/>
    <property type="project" value="UniProtKB-KW"/>
</dbReference>
<evidence type="ECO:0000256" key="4">
    <source>
        <dbReference type="ARBA" id="ARBA00022452"/>
    </source>
</evidence>
<keyword evidence="6" id="KW-0732">Signal</keyword>
<keyword evidence="14" id="KW-1185">Reference proteome</keyword>
<keyword evidence="4" id="KW-1134">Transmembrane beta strand</keyword>
<evidence type="ECO:0000256" key="8">
    <source>
        <dbReference type="ARBA" id="ARBA00023114"/>
    </source>
</evidence>
<dbReference type="InterPro" id="IPR023614">
    <property type="entry name" value="Porin_dom_sf"/>
</dbReference>
<keyword evidence="10" id="KW-0998">Cell outer membrane</keyword>
<dbReference type="Gene3D" id="2.40.160.10">
    <property type="entry name" value="Porin"/>
    <property type="match status" value="1"/>
</dbReference>
<organism evidence="13 14">
    <name type="scientific">Desulfurispira natronophila</name>
    <dbReference type="NCBI Taxonomy" id="682562"/>
    <lineage>
        <taxon>Bacteria</taxon>
        <taxon>Pseudomonadati</taxon>
        <taxon>Chrysiogenota</taxon>
        <taxon>Chrysiogenia</taxon>
        <taxon>Chrysiogenales</taxon>
        <taxon>Chrysiogenaceae</taxon>
        <taxon>Desulfurispira</taxon>
    </lineage>
</organism>
<evidence type="ECO:0000256" key="11">
    <source>
        <dbReference type="SAM" id="Phobius"/>
    </source>
</evidence>
<dbReference type="CDD" id="cd00342">
    <property type="entry name" value="gram_neg_porins"/>
    <property type="match status" value="1"/>
</dbReference>
<dbReference type="PANTHER" id="PTHR34501:SF9">
    <property type="entry name" value="MAJOR OUTER MEMBRANE PROTEIN P.IA"/>
    <property type="match status" value="1"/>
</dbReference>
<dbReference type="GO" id="GO:0006811">
    <property type="term" value="P:monoatomic ion transport"/>
    <property type="evidence" value="ECO:0007669"/>
    <property type="project" value="UniProtKB-KW"/>
</dbReference>
<dbReference type="EMBL" id="JACHID010000006">
    <property type="protein sequence ID" value="MBB5021870.1"/>
    <property type="molecule type" value="Genomic_DNA"/>
</dbReference>
<evidence type="ECO:0000313" key="13">
    <source>
        <dbReference type="EMBL" id="MBB5021870.1"/>
    </source>
</evidence>
<reference evidence="13 14" key="1">
    <citation type="submission" date="2020-08" db="EMBL/GenBank/DDBJ databases">
        <title>Genomic Encyclopedia of Type Strains, Phase IV (KMG-IV): sequencing the most valuable type-strain genomes for metagenomic binning, comparative biology and taxonomic classification.</title>
        <authorList>
            <person name="Goeker M."/>
        </authorList>
    </citation>
    <scope>NUCLEOTIDE SEQUENCE [LARGE SCALE GENOMIC DNA]</scope>
    <source>
        <strain evidence="13 14">DSM 22071</strain>
    </source>
</reference>
<dbReference type="PANTHER" id="PTHR34501">
    <property type="entry name" value="PROTEIN YDDL-RELATED"/>
    <property type="match status" value="1"/>
</dbReference>
<dbReference type="GO" id="GO:0015288">
    <property type="term" value="F:porin activity"/>
    <property type="evidence" value="ECO:0007669"/>
    <property type="project" value="UniProtKB-KW"/>
</dbReference>
<dbReference type="Proteomes" id="UP000528322">
    <property type="component" value="Unassembled WGS sequence"/>
</dbReference>
<keyword evidence="7" id="KW-0406">Ion transport</keyword>
<dbReference type="Pfam" id="PF13609">
    <property type="entry name" value="Porin_4"/>
    <property type="match status" value="1"/>
</dbReference>
<evidence type="ECO:0000256" key="3">
    <source>
        <dbReference type="ARBA" id="ARBA00022448"/>
    </source>
</evidence>
<evidence type="ECO:0000259" key="12">
    <source>
        <dbReference type="Pfam" id="PF13609"/>
    </source>
</evidence>
<evidence type="ECO:0000256" key="2">
    <source>
        <dbReference type="ARBA" id="ARBA00011233"/>
    </source>
</evidence>
<dbReference type="InterPro" id="IPR033900">
    <property type="entry name" value="Gram_neg_porin_domain"/>
</dbReference>
<keyword evidence="8" id="KW-0626">Porin</keyword>
<keyword evidence="11" id="KW-1133">Transmembrane helix</keyword>
<name>A0A7W8DGW6_9BACT</name>